<organism evidence="2 3">
    <name type="scientific">Punica granatum</name>
    <name type="common">Pomegranate</name>
    <dbReference type="NCBI Taxonomy" id="22663"/>
    <lineage>
        <taxon>Eukaryota</taxon>
        <taxon>Viridiplantae</taxon>
        <taxon>Streptophyta</taxon>
        <taxon>Embryophyta</taxon>
        <taxon>Tracheophyta</taxon>
        <taxon>Spermatophyta</taxon>
        <taxon>Magnoliopsida</taxon>
        <taxon>eudicotyledons</taxon>
        <taxon>Gunneridae</taxon>
        <taxon>Pentapetalae</taxon>
        <taxon>rosids</taxon>
        <taxon>malvids</taxon>
        <taxon>Myrtales</taxon>
        <taxon>Lythraceae</taxon>
        <taxon>Punica</taxon>
    </lineage>
</organism>
<protein>
    <submittedName>
        <fullName evidence="2">Uncharacterized protein</fullName>
    </submittedName>
</protein>
<reference evidence="3" key="1">
    <citation type="journal article" date="2017" name="Plant J.">
        <title>The pomegranate (Punica granatum L.) genome and the genomics of punicalagin biosynthesis.</title>
        <authorList>
            <person name="Qin G."/>
            <person name="Xu C."/>
            <person name="Ming R."/>
            <person name="Tang H."/>
            <person name="Guyot R."/>
            <person name="Kramer E.M."/>
            <person name="Hu Y."/>
            <person name="Yi X."/>
            <person name="Qi Y."/>
            <person name="Xu X."/>
            <person name="Gao Z."/>
            <person name="Pan H."/>
            <person name="Jian J."/>
            <person name="Tian Y."/>
            <person name="Yue Z."/>
            <person name="Xu Y."/>
        </authorList>
    </citation>
    <scope>NUCLEOTIDE SEQUENCE [LARGE SCALE GENOMIC DNA]</scope>
    <source>
        <strain evidence="3">cv. Dabenzi</strain>
    </source>
</reference>
<dbReference type="AlphaFoldDB" id="A0A218WAG8"/>
<name>A0A218WAG8_PUNGR</name>
<accession>A0A218WAG8</accession>
<comment type="caution">
    <text evidence="2">The sequence shown here is derived from an EMBL/GenBank/DDBJ whole genome shotgun (WGS) entry which is preliminary data.</text>
</comment>
<evidence type="ECO:0000313" key="2">
    <source>
        <dbReference type="EMBL" id="OWM69479.1"/>
    </source>
</evidence>
<dbReference type="EMBL" id="MTKT01004864">
    <property type="protein sequence ID" value="OWM69479.1"/>
    <property type="molecule type" value="Genomic_DNA"/>
</dbReference>
<proteinExistence type="predicted"/>
<evidence type="ECO:0000313" key="3">
    <source>
        <dbReference type="Proteomes" id="UP000197138"/>
    </source>
</evidence>
<feature type="region of interest" description="Disordered" evidence="1">
    <location>
        <begin position="72"/>
        <end position="142"/>
    </location>
</feature>
<dbReference type="Proteomes" id="UP000197138">
    <property type="component" value="Unassembled WGS sequence"/>
</dbReference>
<evidence type="ECO:0000256" key="1">
    <source>
        <dbReference type="SAM" id="MobiDB-lite"/>
    </source>
</evidence>
<feature type="compositionally biased region" description="Basic residues" evidence="1">
    <location>
        <begin position="114"/>
        <end position="129"/>
    </location>
</feature>
<sequence>MIGMGELFSCCQGAVPEWKLPGRALMIGWSFSTRETERKDMSRAGGGQHARRWRSYGKIWSVMVMLSRAENEEGNKRKMAGMRVFRRSRDQRRKRRGDGEGDNSGIARIAWGRRERKKKKDKWKGKKRQVVSGGSREGKERG</sequence>
<feature type="compositionally biased region" description="Basic residues" evidence="1">
    <location>
        <begin position="77"/>
        <end position="96"/>
    </location>
</feature>
<gene>
    <name evidence="2" type="ORF">CDL15_Pgr013940</name>
</gene>